<dbReference type="STRING" id="477680.SAMN05421788_102344"/>
<dbReference type="GO" id="GO:0003677">
    <property type="term" value="F:DNA binding"/>
    <property type="evidence" value="ECO:0007669"/>
    <property type="project" value="InterPro"/>
</dbReference>
<dbReference type="InterPro" id="IPR007492">
    <property type="entry name" value="LytTR_DNA-bd_dom"/>
</dbReference>
<dbReference type="SMART" id="SM00850">
    <property type="entry name" value="LytTR"/>
    <property type="match status" value="1"/>
</dbReference>
<evidence type="ECO:0000259" key="2">
    <source>
        <dbReference type="PROSITE" id="PS50110"/>
    </source>
</evidence>
<organism evidence="4 5">
    <name type="scientific">Filimonas lacunae</name>
    <dbReference type="NCBI Taxonomy" id="477680"/>
    <lineage>
        <taxon>Bacteria</taxon>
        <taxon>Pseudomonadati</taxon>
        <taxon>Bacteroidota</taxon>
        <taxon>Chitinophagia</taxon>
        <taxon>Chitinophagales</taxon>
        <taxon>Chitinophagaceae</taxon>
        <taxon>Filimonas</taxon>
    </lineage>
</organism>
<dbReference type="InterPro" id="IPR011006">
    <property type="entry name" value="CheY-like_superfamily"/>
</dbReference>
<dbReference type="InterPro" id="IPR046947">
    <property type="entry name" value="LytR-like"/>
</dbReference>
<feature type="domain" description="Response regulatory" evidence="2">
    <location>
        <begin position="3"/>
        <end position="114"/>
    </location>
</feature>
<dbReference type="Gene3D" id="3.40.50.2300">
    <property type="match status" value="1"/>
</dbReference>
<accession>A0A173MHF0</accession>
<name>A0A173MHF0_9BACT</name>
<protein>
    <submittedName>
        <fullName evidence="4">Two component transcriptional regulator, LytTR family</fullName>
    </submittedName>
</protein>
<keyword evidence="1" id="KW-0597">Phosphoprotein</keyword>
<dbReference type="SMART" id="SM00448">
    <property type="entry name" value="REC"/>
    <property type="match status" value="1"/>
</dbReference>
<feature type="domain" description="HTH LytTR-type" evidence="3">
    <location>
        <begin position="130"/>
        <end position="192"/>
    </location>
</feature>
<keyword evidence="5" id="KW-1185">Reference proteome</keyword>
<dbReference type="Pfam" id="PF04397">
    <property type="entry name" value="LytTR"/>
    <property type="match status" value="1"/>
</dbReference>
<dbReference type="SUPFAM" id="SSF52172">
    <property type="entry name" value="CheY-like"/>
    <property type="match status" value="1"/>
</dbReference>
<evidence type="ECO:0000313" key="4">
    <source>
        <dbReference type="EMBL" id="SIS96141.1"/>
    </source>
</evidence>
<dbReference type="PROSITE" id="PS50930">
    <property type="entry name" value="HTH_LYTTR"/>
    <property type="match status" value="1"/>
</dbReference>
<evidence type="ECO:0000256" key="1">
    <source>
        <dbReference type="PROSITE-ProRule" id="PRU00169"/>
    </source>
</evidence>
<proteinExistence type="predicted"/>
<dbReference type="EMBL" id="FTOR01000002">
    <property type="protein sequence ID" value="SIS96141.1"/>
    <property type="molecule type" value="Genomic_DNA"/>
</dbReference>
<dbReference type="GO" id="GO:0000156">
    <property type="term" value="F:phosphorelay response regulator activity"/>
    <property type="evidence" value="ECO:0007669"/>
    <property type="project" value="InterPro"/>
</dbReference>
<sequence>MTHCIVVDDEPLARQLIVSYIDQLPNLHCLGSYANALDALAALNSHPVEVLFLDIDMPGISGMSFIRSIKHIPKVVFITAHAEFAVEAFELEAADYLVKPVSFDRFLKSVQKITQPTRPEASDTPPASHIFIKVDKRLVKVDFAEIRYIEAMGDYLKIHIAGATMVSYMTIGKMEALLPANRFIRIHRSTIIHADFIQYVEGNYVAVAGAQLAIGLTYKEGMLKRLG</sequence>
<dbReference type="KEGG" id="fln:FLA_3045"/>
<dbReference type="Gene3D" id="2.40.50.1020">
    <property type="entry name" value="LytTr DNA-binding domain"/>
    <property type="match status" value="1"/>
</dbReference>
<dbReference type="AlphaFoldDB" id="A0A173MHF0"/>
<dbReference type="RefSeq" id="WP_076378022.1">
    <property type="nucleotide sequence ID" value="NZ_AP017422.1"/>
</dbReference>
<feature type="modified residue" description="4-aspartylphosphate" evidence="1">
    <location>
        <position position="54"/>
    </location>
</feature>
<dbReference type="PANTHER" id="PTHR37299">
    <property type="entry name" value="TRANSCRIPTIONAL REGULATOR-RELATED"/>
    <property type="match status" value="1"/>
</dbReference>
<evidence type="ECO:0000313" key="5">
    <source>
        <dbReference type="Proteomes" id="UP000186917"/>
    </source>
</evidence>
<dbReference type="Proteomes" id="UP000186917">
    <property type="component" value="Unassembled WGS sequence"/>
</dbReference>
<dbReference type="PANTHER" id="PTHR37299:SF1">
    <property type="entry name" value="STAGE 0 SPORULATION PROTEIN A HOMOLOG"/>
    <property type="match status" value="1"/>
</dbReference>
<evidence type="ECO:0000259" key="3">
    <source>
        <dbReference type="PROSITE" id="PS50930"/>
    </source>
</evidence>
<dbReference type="Pfam" id="PF00072">
    <property type="entry name" value="Response_reg"/>
    <property type="match status" value="1"/>
</dbReference>
<dbReference type="PROSITE" id="PS50110">
    <property type="entry name" value="RESPONSE_REGULATORY"/>
    <property type="match status" value="1"/>
</dbReference>
<dbReference type="OrthoDB" id="9787344at2"/>
<gene>
    <name evidence="4" type="ORF">SAMN05421788_102344</name>
</gene>
<reference evidence="5" key="1">
    <citation type="submission" date="2017-01" db="EMBL/GenBank/DDBJ databases">
        <authorList>
            <person name="Varghese N."/>
            <person name="Submissions S."/>
        </authorList>
    </citation>
    <scope>NUCLEOTIDE SEQUENCE [LARGE SCALE GENOMIC DNA]</scope>
    <source>
        <strain evidence="5">DSM 21054</strain>
    </source>
</reference>
<dbReference type="InterPro" id="IPR001789">
    <property type="entry name" value="Sig_transdc_resp-reg_receiver"/>
</dbReference>